<sequence>MGWWRTSLSVLTLAIKVFASANPSQGDPGLPYNPVLKYQPTFANSLPVQVLLTGIVFTLTCVLLIHLCFTAQYHWPLAPVNFVLQMSGVLSLLVSQTATVRVILSTTMLESQNWPYMLPYLEVDIPPLWDTGGWTTAELAAWSIMNATTSGLIQITHIQFLTLLYPSTLEKRLILCLLGPLAVISAIMQLLPVHSNAHVVYWADAVQNVCNATLSLLFTISLIIWGFFVKRHQAWRTDGGTAAFGAGAMSLALASTALTLAFVNIPIKQQYDWLSGLTWAVVMWQSFMGWWWWVGSGMGIHQSGMEGVEEMLRKEEKRERKRKERETKRAERRERARAVFRGVTDALRPGENEEEVVEGVDNIVDEVTERPTPMTWVTSMSSQRGHSTTRTSPRSTTTRASDIVDSSIGQWFVRWFLFIRQEHRTAAREQAVEHTERMQNAYENGAGWGLGSFAMTRLDRRHPLGREAAAPSANSASDGESDGGVHSVRRQVSRQPEPSMVNWRVASSRPPSASWWGPLQRWRLKDSTAYQ</sequence>
<organism evidence="1 2">
    <name type="scientific">Thelephora ganbajun</name>
    <name type="common">Ganba fungus</name>
    <dbReference type="NCBI Taxonomy" id="370292"/>
    <lineage>
        <taxon>Eukaryota</taxon>
        <taxon>Fungi</taxon>
        <taxon>Dikarya</taxon>
        <taxon>Basidiomycota</taxon>
        <taxon>Agaricomycotina</taxon>
        <taxon>Agaricomycetes</taxon>
        <taxon>Thelephorales</taxon>
        <taxon>Thelephoraceae</taxon>
        <taxon>Thelephora</taxon>
    </lineage>
</organism>
<reference evidence="1" key="1">
    <citation type="submission" date="2019-10" db="EMBL/GenBank/DDBJ databases">
        <authorList>
            <consortium name="DOE Joint Genome Institute"/>
            <person name="Kuo A."/>
            <person name="Miyauchi S."/>
            <person name="Kiss E."/>
            <person name="Drula E."/>
            <person name="Kohler A."/>
            <person name="Sanchez-Garcia M."/>
            <person name="Andreopoulos B."/>
            <person name="Barry K.W."/>
            <person name="Bonito G."/>
            <person name="Buee M."/>
            <person name="Carver A."/>
            <person name="Chen C."/>
            <person name="Cichocki N."/>
            <person name="Clum A."/>
            <person name="Culley D."/>
            <person name="Crous P.W."/>
            <person name="Fauchery L."/>
            <person name="Girlanda M."/>
            <person name="Hayes R."/>
            <person name="Keri Z."/>
            <person name="Labutti K."/>
            <person name="Lipzen A."/>
            <person name="Lombard V."/>
            <person name="Magnuson J."/>
            <person name="Maillard F."/>
            <person name="Morin E."/>
            <person name="Murat C."/>
            <person name="Nolan M."/>
            <person name="Ohm R."/>
            <person name="Pangilinan J."/>
            <person name="Pereira M."/>
            <person name="Perotto S."/>
            <person name="Peter M."/>
            <person name="Riley R."/>
            <person name="Sitrit Y."/>
            <person name="Stielow B."/>
            <person name="Szollosi G."/>
            <person name="Zifcakova L."/>
            <person name="Stursova M."/>
            <person name="Spatafora J.W."/>
            <person name="Tedersoo L."/>
            <person name="Vaario L.-M."/>
            <person name="Yamada A."/>
            <person name="Yan M."/>
            <person name="Wang P."/>
            <person name="Xu J."/>
            <person name="Bruns T."/>
            <person name="Baldrian P."/>
            <person name="Vilgalys R."/>
            <person name="Henrissat B."/>
            <person name="Grigoriev I.V."/>
            <person name="Hibbett D."/>
            <person name="Nagy L.G."/>
            <person name="Martin F.M."/>
        </authorList>
    </citation>
    <scope>NUCLEOTIDE SEQUENCE</scope>
    <source>
        <strain evidence="1">P2</strain>
    </source>
</reference>
<gene>
    <name evidence="1" type="ORF">BDM02DRAFT_281733</name>
</gene>
<accession>A0ACB6ZA65</accession>
<evidence type="ECO:0000313" key="1">
    <source>
        <dbReference type="EMBL" id="KAF9646178.1"/>
    </source>
</evidence>
<dbReference type="EMBL" id="MU118065">
    <property type="protein sequence ID" value="KAF9646178.1"/>
    <property type="molecule type" value="Genomic_DNA"/>
</dbReference>
<comment type="caution">
    <text evidence="1">The sequence shown here is derived from an EMBL/GenBank/DDBJ whole genome shotgun (WGS) entry which is preliminary data.</text>
</comment>
<evidence type="ECO:0000313" key="2">
    <source>
        <dbReference type="Proteomes" id="UP000886501"/>
    </source>
</evidence>
<dbReference type="Proteomes" id="UP000886501">
    <property type="component" value="Unassembled WGS sequence"/>
</dbReference>
<name>A0ACB6ZA65_THEGA</name>
<keyword evidence="2" id="KW-1185">Reference proteome</keyword>
<protein>
    <submittedName>
        <fullName evidence="1">Uncharacterized protein</fullName>
    </submittedName>
</protein>
<proteinExistence type="predicted"/>
<reference evidence="1" key="2">
    <citation type="journal article" date="2020" name="Nat. Commun.">
        <title>Large-scale genome sequencing of mycorrhizal fungi provides insights into the early evolution of symbiotic traits.</title>
        <authorList>
            <person name="Miyauchi S."/>
            <person name="Kiss E."/>
            <person name="Kuo A."/>
            <person name="Drula E."/>
            <person name="Kohler A."/>
            <person name="Sanchez-Garcia M."/>
            <person name="Morin E."/>
            <person name="Andreopoulos B."/>
            <person name="Barry K.W."/>
            <person name="Bonito G."/>
            <person name="Buee M."/>
            <person name="Carver A."/>
            <person name="Chen C."/>
            <person name="Cichocki N."/>
            <person name="Clum A."/>
            <person name="Culley D."/>
            <person name="Crous P.W."/>
            <person name="Fauchery L."/>
            <person name="Girlanda M."/>
            <person name="Hayes R.D."/>
            <person name="Keri Z."/>
            <person name="LaButti K."/>
            <person name="Lipzen A."/>
            <person name="Lombard V."/>
            <person name="Magnuson J."/>
            <person name="Maillard F."/>
            <person name="Murat C."/>
            <person name="Nolan M."/>
            <person name="Ohm R.A."/>
            <person name="Pangilinan J."/>
            <person name="Pereira M.F."/>
            <person name="Perotto S."/>
            <person name="Peter M."/>
            <person name="Pfister S."/>
            <person name="Riley R."/>
            <person name="Sitrit Y."/>
            <person name="Stielow J.B."/>
            <person name="Szollosi G."/>
            <person name="Zifcakova L."/>
            <person name="Stursova M."/>
            <person name="Spatafora J.W."/>
            <person name="Tedersoo L."/>
            <person name="Vaario L.M."/>
            <person name="Yamada A."/>
            <person name="Yan M."/>
            <person name="Wang P."/>
            <person name="Xu J."/>
            <person name="Bruns T."/>
            <person name="Baldrian P."/>
            <person name="Vilgalys R."/>
            <person name="Dunand C."/>
            <person name="Henrissat B."/>
            <person name="Grigoriev I.V."/>
            <person name="Hibbett D."/>
            <person name="Nagy L.G."/>
            <person name="Martin F.M."/>
        </authorList>
    </citation>
    <scope>NUCLEOTIDE SEQUENCE</scope>
    <source>
        <strain evidence="1">P2</strain>
    </source>
</reference>